<evidence type="ECO:0000256" key="8">
    <source>
        <dbReference type="ARBA" id="ARBA00022989"/>
    </source>
</evidence>
<proteinExistence type="inferred from homology"/>
<dbReference type="PANTHER" id="PTHR10050:SF46">
    <property type="entry name" value="PROTEIN O-MANNOSYL-TRANSFERASE 2"/>
    <property type="match status" value="1"/>
</dbReference>
<keyword evidence="9 11" id="KW-0472">Membrane</keyword>
<evidence type="ECO:0000256" key="5">
    <source>
        <dbReference type="ARBA" id="ARBA00022679"/>
    </source>
</evidence>
<dbReference type="InterPro" id="IPR003342">
    <property type="entry name" value="ArnT-like_N"/>
</dbReference>
<organism evidence="13 14">
    <name type="scientific">Tilletia caries</name>
    <name type="common">wheat bunt fungus</name>
    <dbReference type="NCBI Taxonomy" id="13290"/>
    <lineage>
        <taxon>Eukaryota</taxon>
        <taxon>Fungi</taxon>
        <taxon>Dikarya</taxon>
        <taxon>Basidiomycota</taxon>
        <taxon>Ustilaginomycotina</taxon>
        <taxon>Exobasidiomycetes</taxon>
        <taxon>Tilletiales</taxon>
        <taxon>Tilletiaceae</taxon>
        <taxon>Tilletia</taxon>
    </lineage>
</organism>
<keyword evidence="7" id="KW-0378">Hydrolase</keyword>
<evidence type="ECO:0000256" key="6">
    <source>
        <dbReference type="ARBA" id="ARBA00022692"/>
    </source>
</evidence>
<evidence type="ECO:0000256" key="11">
    <source>
        <dbReference type="SAM" id="Phobius"/>
    </source>
</evidence>
<comment type="pathway">
    <text evidence="2">Protein modification; protein glycosylation.</text>
</comment>
<dbReference type="GO" id="GO:0016020">
    <property type="term" value="C:membrane"/>
    <property type="evidence" value="ECO:0007669"/>
    <property type="project" value="InterPro"/>
</dbReference>
<dbReference type="InterPro" id="IPR018087">
    <property type="entry name" value="Glyco_hydro_5_CS"/>
</dbReference>
<sequence>MATVFWAGDIFGYKIRVPRSCSAGHKMTSAEQEHNDEGKDGKEMVGLQTFLQDAYLRAFGELADAVGGLKSVLGFEVMNEPHRGFVNLHSFDAWDYDTDLHIGYLPLFLQAVALGEDVSPTRCGSWLIFTGASVGAVTSANCKWVGLFAMTLVGLHGMEDLWEKFGDFRIPVGTYARHWFVRAIALIVMPAIIYMVSFKIHFVLPSHSSPGNSQMSSLFQAGLKGDDFAKNHVEAAYGSKVTSKNMC</sequence>
<dbReference type="GO" id="GO:0005975">
    <property type="term" value="P:carbohydrate metabolic process"/>
    <property type="evidence" value="ECO:0007669"/>
    <property type="project" value="InterPro"/>
</dbReference>
<evidence type="ECO:0000256" key="4">
    <source>
        <dbReference type="ARBA" id="ARBA00022676"/>
    </source>
</evidence>
<keyword evidence="4" id="KW-0328">Glycosyltransferase</keyword>
<feature type="transmembrane region" description="Helical" evidence="11">
    <location>
        <begin position="179"/>
        <end position="198"/>
    </location>
</feature>
<feature type="domain" description="ArnT-like N-terminal" evidence="12">
    <location>
        <begin position="126"/>
        <end position="203"/>
    </location>
</feature>
<dbReference type="PANTHER" id="PTHR10050">
    <property type="entry name" value="DOLICHYL-PHOSPHATE-MANNOSE--PROTEIN MANNOSYLTRANSFERASE"/>
    <property type="match status" value="1"/>
</dbReference>
<reference evidence="13" key="1">
    <citation type="submission" date="2016-04" db="EMBL/GenBank/DDBJ databases">
        <authorList>
            <person name="Nguyen H.D."/>
            <person name="Kesanakurti P."/>
            <person name="Cullis J."/>
            <person name="Levesque C.A."/>
            <person name="Hambleton S."/>
        </authorList>
    </citation>
    <scope>NUCLEOTIDE SEQUENCE</scope>
    <source>
        <strain evidence="13">DAOMC 238032</strain>
    </source>
</reference>
<comment type="similarity">
    <text evidence="3">Belongs to the glycosyltransferase 39 family.</text>
</comment>
<protein>
    <recommendedName>
        <fullName evidence="12">ArnT-like N-terminal domain-containing protein</fullName>
    </recommendedName>
</protein>
<evidence type="ECO:0000259" key="12">
    <source>
        <dbReference type="Pfam" id="PF02366"/>
    </source>
</evidence>
<evidence type="ECO:0000256" key="10">
    <source>
        <dbReference type="ARBA" id="ARBA00023295"/>
    </source>
</evidence>
<dbReference type="GO" id="GO:0005783">
    <property type="term" value="C:endoplasmic reticulum"/>
    <property type="evidence" value="ECO:0007669"/>
    <property type="project" value="TreeGrafter"/>
</dbReference>
<name>A0A8T8T5B5_9BASI</name>
<evidence type="ECO:0000256" key="9">
    <source>
        <dbReference type="ARBA" id="ARBA00023136"/>
    </source>
</evidence>
<keyword evidence="10" id="KW-0326">Glycosidase</keyword>
<keyword evidence="5" id="KW-0808">Transferase</keyword>
<evidence type="ECO:0000313" key="14">
    <source>
        <dbReference type="Proteomes" id="UP000077671"/>
    </source>
</evidence>
<gene>
    <name evidence="13" type="ORF">A4X03_0g5291</name>
</gene>
<dbReference type="InterPro" id="IPR027005">
    <property type="entry name" value="PMT-like"/>
</dbReference>
<evidence type="ECO:0000313" key="13">
    <source>
        <dbReference type="EMBL" id="KAE8256549.1"/>
    </source>
</evidence>
<dbReference type="Proteomes" id="UP000077671">
    <property type="component" value="Unassembled WGS sequence"/>
</dbReference>
<dbReference type="InterPro" id="IPR017853">
    <property type="entry name" value="GH"/>
</dbReference>
<evidence type="ECO:0000256" key="2">
    <source>
        <dbReference type="ARBA" id="ARBA00004922"/>
    </source>
</evidence>
<keyword evidence="8 11" id="KW-1133">Transmembrane helix</keyword>
<dbReference type="AlphaFoldDB" id="A0A8T8T5B5"/>
<reference evidence="13" key="2">
    <citation type="journal article" date="2019" name="IMA Fungus">
        <title>Genome sequencing and comparison of five Tilletia species to identify candidate genes for the detection of regulated species infecting wheat.</title>
        <authorList>
            <person name="Nguyen H.D.T."/>
            <person name="Sultana T."/>
            <person name="Kesanakurti P."/>
            <person name="Hambleton S."/>
        </authorList>
    </citation>
    <scope>NUCLEOTIDE SEQUENCE</scope>
    <source>
        <strain evidence="13">DAOMC 238032</strain>
    </source>
</reference>
<evidence type="ECO:0000256" key="1">
    <source>
        <dbReference type="ARBA" id="ARBA00004127"/>
    </source>
</evidence>
<dbReference type="Pfam" id="PF02366">
    <property type="entry name" value="PMT"/>
    <property type="match status" value="1"/>
</dbReference>
<dbReference type="EMBL" id="LWDD02000822">
    <property type="protein sequence ID" value="KAE8256549.1"/>
    <property type="molecule type" value="Genomic_DNA"/>
</dbReference>
<dbReference type="PROSITE" id="PS00659">
    <property type="entry name" value="GLYCOSYL_HYDROL_F5"/>
    <property type="match status" value="1"/>
</dbReference>
<comment type="subcellular location">
    <subcellularLocation>
        <location evidence="1">Endomembrane system</location>
        <topology evidence="1">Multi-pass membrane protein</topology>
    </subcellularLocation>
</comment>
<evidence type="ECO:0000256" key="3">
    <source>
        <dbReference type="ARBA" id="ARBA00007222"/>
    </source>
</evidence>
<dbReference type="GO" id="GO:0004553">
    <property type="term" value="F:hydrolase activity, hydrolyzing O-glycosyl compounds"/>
    <property type="evidence" value="ECO:0007669"/>
    <property type="project" value="InterPro"/>
</dbReference>
<dbReference type="Gene3D" id="3.20.20.80">
    <property type="entry name" value="Glycosidases"/>
    <property type="match status" value="1"/>
</dbReference>
<comment type="caution">
    <text evidence="13">The sequence shown here is derived from an EMBL/GenBank/DDBJ whole genome shotgun (WGS) entry which is preliminary data.</text>
</comment>
<keyword evidence="6 11" id="KW-0812">Transmembrane</keyword>
<dbReference type="GO" id="GO:0004169">
    <property type="term" value="F:dolichyl-phosphate-mannose-protein mannosyltransferase activity"/>
    <property type="evidence" value="ECO:0007669"/>
    <property type="project" value="TreeGrafter"/>
</dbReference>
<dbReference type="SUPFAM" id="SSF51445">
    <property type="entry name" value="(Trans)glycosidases"/>
    <property type="match status" value="1"/>
</dbReference>
<evidence type="ECO:0000256" key="7">
    <source>
        <dbReference type="ARBA" id="ARBA00022801"/>
    </source>
</evidence>
<accession>A0A8T8T5B5</accession>